<dbReference type="AlphaFoldDB" id="A0A1K1LHV5"/>
<name>A0A1K1LHV5_9BACT</name>
<dbReference type="KEGG" id="dpg:DESPIGER_2473"/>
<dbReference type="OrthoDB" id="9845174at2"/>
<protein>
    <submittedName>
        <fullName evidence="1">Uncharacterized protein</fullName>
    </submittedName>
</protein>
<accession>A0A1K1LHV5</accession>
<organism evidence="1 2">
    <name type="scientific">Desulfovibrio piger</name>
    <dbReference type="NCBI Taxonomy" id="901"/>
    <lineage>
        <taxon>Bacteria</taxon>
        <taxon>Pseudomonadati</taxon>
        <taxon>Thermodesulfobacteriota</taxon>
        <taxon>Desulfovibrionia</taxon>
        <taxon>Desulfovibrionales</taxon>
        <taxon>Desulfovibrionaceae</taxon>
        <taxon>Desulfovibrio</taxon>
    </lineage>
</organism>
<evidence type="ECO:0000313" key="1">
    <source>
        <dbReference type="EMBL" id="SFV74291.1"/>
    </source>
</evidence>
<dbReference type="Proteomes" id="UP000186323">
    <property type="component" value="Chromosome I"/>
</dbReference>
<sequence>MKDVPRNSFGLFDSPVRCREKERVSLTPRHIESQLDAGAFLMSREDAVLAGFLNPHDEQDSVIVELREENA</sequence>
<dbReference type="RefSeq" id="WP_072337195.1">
    <property type="nucleotide sequence ID" value="NZ_LT630450.1"/>
</dbReference>
<evidence type="ECO:0000313" key="2">
    <source>
        <dbReference type="Proteomes" id="UP000186323"/>
    </source>
</evidence>
<gene>
    <name evidence="1" type="ORF">DESPIGER_2473</name>
</gene>
<proteinExistence type="predicted"/>
<keyword evidence="2" id="KW-1185">Reference proteome</keyword>
<reference evidence="2" key="1">
    <citation type="submission" date="2016-10" db="EMBL/GenBank/DDBJ databases">
        <authorList>
            <person name="Wegmann U."/>
        </authorList>
    </citation>
    <scope>NUCLEOTIDE SEQUENCE [LARGE SCALE GENOMIC DNA]</scope>
</reference>
<dbReference type="EMBL" id="LT630450">
    <property type="protein sequence ID" value="SFV74291.1"/>
    <property type="molecule type" value="Genomic_DNA"/>
</dbReference>